<evidence type="ECO:0000313" key="3">
    <source>
        <dbReference type="Proteomes" id="UP000276834"/>
    </source>
</evidence>
<dbReference type="EMBL" id="QUSF01000005">
    <property type="protein sequence ID" value="RLW09195.1"/>
    <property type="molecule type" value="Genomic_DNA"/>
</dbReference>
<proteinExistence type="predicted"/>
<evidence type="ECO:0000313" key="2">
    <source>
        <dbReference type="EMBL" id="RLW09195.1"/>
    </source>
</evidence>
<accession>A0A3L8SVG3</accession>
<keyword evidence="3" id="KW-1185">Reference proteome</keyword>
<dbReference type="AlphaFoldDB" id="A0A3L8SVG3"/>
<organism evidence="2 3">
    <name type="scientific">Chloebia gouldiae</name>
    <name type="common">Gouldian finch</name>
    <name type="synonym">Erythrura gouldiae</name>
    <dbReference type="NCBI Taxonomy" id="44316"/>
    <lineage>
        <taxon>Eukaryota</taxon>
        <taxon>Metazoa</taxon>
        <taxon>Chordata</taxon>
        <taxon>Craniata</taxon>
        <taxon>Vertebrata</taxon>
        <taxon>Euteleostomi</taxon>
        <taxon>Archelosauria</taxon>
        <taxon>Archosauria</taxon>
        <taxon>Dinosauria</taxon>
        <taxon>Saurischia</taxon>
        <taxon>Theropoda</taxon>
        <taxon>Coelurosauria</taxon>
        <taxon>Aves</taxon>
        <taxon>Neognathae</taxon>
        <taxon>Neoaves</taxon>
        <taxon>Telluraves</taxon>
        <taxon>Australaves</taxon>
        <taxon>Passeriformes</taxon>
        <taxon>Passeroidea</taxon>
        <taxon>Passeridae</taxon>
        <taxon>Chloebia</taxon>
    </lineage>
</organism>
<protein>
    <submittedName>
        <fullName evidence="2">Uncharacterized protein</fullName>
    </submittedName>
</protein>
<dbReference type="Proteomes" id="UP000276834">
    <property type="component" value="Unassembled WGS sequence"/>
</dbReference>
<feature type="region of interest" description="Disordered" evidence="1">
    <location>
        <begin position="127"/>
        <end position="150"/>
    </location>
</feature>
<sequence>MNSKATEHIRVVSLPLGHQKHAQTKILRMTGTPNQAAPFAIVCQRKRLRGKKIASINHYSLPIPFKIPNTSLPKIMITAEFKSSSPEQDYGYDGKMGTMTGRVLSNIQPPLHYETHLKQINIPQAEEDEAAKASSGDCVTDGEDGGFEDRLGAGDLTDDITAEDADVPTPGLEQIRYKATFKTTKKLPKLEREKITPYTQEVTFKNSTKQSRLNLTKTEVSKISNGRARLEAWRSHGLQSLPETPQNRRHNTGHIPIREEIKGSHTADL</sequence>
<evidence type="ECO:0000256" key="1">
    <source>
        <dbReference type="SAM" id="MobiDB-lite"/>
    </source>
</evidence>
<gene>
    <name evidence="2" type="ORF">DV515_00002585</name>
</gene>
<name>A0A3L8SVG3_CHLGU</name>
<comment type="caution">
    <text evidence="2">The sequence shown here is derived from an EMBL/GenBank/DDBJ whole genome shotgun (WGS) entry which is preliminary data.</text>
</comment>
<reference evidence="2 3" key="1">
    <citation type="journal article" date="2018" name="Proc. R. Soc. B">
        <title>A non-coding region near Follistatin controls head colour polymorphism in the Gouldian finch.</title>
        <authorList>
            <person name="Toomey M.B."/>
            <person name="Marques C.I."/>
            <person name="Andrade P."/>
            <person name="Araujo P.M."/>
            <person name="Sabatino S."/>
            <person name="Gazda M.A."/>
            <person name="Afonso S."/>
            <person name="Lopes R.J."/>
            <person name="Corbo J.C."/>
            <person name="Carneiro M."/>
        </authorList>
    </citation>
    <scope>NUCLEOTIDE SEQUENCE [LARGE SCALE GENOMIC DNA]</scope>
    <source>
        <strain evidence="2">Red01</strain>
        <tissue evidence="2">Muscle</tissue>
    </source>
</reference>